<reference evidence="1" key="1">
    <citation type="journal article" date="2012" name="J. Bacteriol.">
        <title>Genome sequences of type strains of seven species of the marine bacterium Pseudoalteromonas.</title>
        <authorList>
            <person name="Xie B.B."/>
            <person name="Shu Y.L."/>
            <person name="Qin Q.L."/>
            <person name="Rong J.C."/>
            <person name="Zhang X.Y."/>
            <person name="Chen X.L."/>
            <person name="Shi M."/>
            <person name="He H.L."/>
            <person name="Zhou B.C."/>
            <person name="Zhang Y.Z."/>
        </authorList>
    </citation>
    <scope>NUCLEOTIDE SEQUENCE</scope>
    <source>
        <strain evidence="1">DSM 8771</strain>
    </source>
</reference>
<evidence type="ECO:0000313" key="1">
    <source>
        <dbReference type="EMBL" id="KAF7774390.1"/>
    </source>
</evidence>
<organism evidence="1 2">
    <name type="scientific">Pseudoalteromonas citrea</name>
    <dbReference type="NCBI Taxonomy" id="43655"/>
    <lineage>
        <taxon>Bacteria</taxon>
        <taxon>Pseudomonadati</taxon>
        <taxon>Pseudomonadota</taxon>
        <taxon>Gammaproteobacteria</taxon>
        <taxon>Alteromonadales</taxon>
        <taxon>Pseudoalteromonadaceae</taxon>
        <taxon>Pseudoalteromonas</taxon>
    </lineage>
</organism>
<dbReference type="Proteomes" id="UP000016487">
    <property type="component" value="Unassembled WGS sequence"/>
</dbReference>
<comment type="caution">
    <text evidence="1">The sequence shown here is derived from an EMBL/GenBank/DDBJ whole genome shotgun (WGS) entry which is preliminary data.</text>
</comment>
<sequence length="41" mass="4608">MFVSFNPKKGGYVTRSFKLVQSCLFKANVPISILVVVIVNY</sequence>
<dbReference type="AlphaFoldDB" id="A0AAD4ALG6"/>
<reference evidence="1" key="2">
    <citation type="submission" date="2015-03" db="EMBL/GenBank/DDBJ databases">
        <title>Genome sequence of Pseudoalteromonas citrea.</title>
        <authorList>
            <person name="Xie B.-B."/>
            <person name="Rong J.-C."/>
            <person name="Qin Q.-L."/>
            <person name="Zhang Y.-Z."/>
        </authorList>
    </citation>
    <scope>NUCLEOTIDE SEQUENCE</scope>
    <source>
        <strain evidence="1">DSM 8771</strain>
    </source>
</reference>
<accession>A0AAD4ALG6</accession>
<dbReference type="EMBL" id="AHBZ03000014">
    <property type="protein sequence ID" value="KAF7774390.1"/>
    <property type="molecule type" value="Genomic_DNA"/>
</dbReference>
<gene>
    <name evidence="1" type="ORF">PCIT_a0826</name>
</gene>
<evidence type="ECO:0000313" key="2">
    <source>
        <dbReference type="Proteomes" id="UP000016487"/>
    </source>
</evidence>
<name>A0AAD4ALG6_9GAMM</name>
<proteinExistence type="predicted"/>
<protein>
    <submittedName>
        <fullName evidence="1">Uncharacterized protein</fullName>
    </submittedName>
</protein>